<dbReference type="SMART" id="SM00342">
    <property type="entry name" value="HTH_ARAC"/>
    <property type="match status" value="1"/>
</dbReference>
<evidence type="ECO:0000313" key="6">
    <source>
        <dbReference type="Proteomes" id="UP000194873"/>
    </source>
</evidence>
<dbReference type="InterPro" id="IPR018060">
    <property type="entry name" value="HTH_AraC"/>
</dbReference>
<dbReference type="GO" id="GO:0003700">
    <property type="term" value="F:DNA-binding transcription factor activity"/>
    <property type="evidence" value="ECO:0007669"/>
    <property type="project" value="InterPro"/>
</dbReference>
<dbReference type="AlphaFoldDB" id="A0A243WGQ4"/>
<organism evidence="5 6">
    <name type="scientific">Hymenobacter crusticola</name>
    <dbReference type="NCBI Taxonomy" id="1770526"/>
    <lineage>
        <taxon>Bacteria</taxon>
        <taxon>Pseudomonadati</taxon>
        <taxon>Bacteroidota</taxon>
        <taxon>Cytophagia</taxon>
        <taxon>Cytophagales</taxon>
        <taxon>Hymenobacteraceae</taxon>
        <taxon>Hymenobacter</taxon>
    </lineage>
</organism>
<gene>
    <name evidence="5" type="ORF">BXP70_09185</name>
</gene>
<dbReference type="Pfam" id="PF12833">
    <property type="entry name" value="HTH_18"/>
    <property type="match status" value="1"/>
</dbReference>
<keyword evidence="2" id="KW-0238">DNA-binding</keyword>
<proteinExistence type="predicted"/>
<evidence type="ECO:0000313" key="5">
    <source>
        <dbReference type="EMBL" id="OUJ74910.1"/>
    </source>
</evidence>
<evidence type="ECO:0000259" key="4">
    <source>
        <dbReference type="PROSITE" id="PS01124"/>
    </source>
</evidence>
<dbReference type="OrthoDB" id="629200at2"/>
<keyword evidence="1" id="KW-0805">Transcription regulation</keyword>
<dbReference type="SUPFAM" id="SSF46689">
    <property type="entry name" value="Homeodomain-like"/>
    <property type="match status" value="1"/>
</dbReference>
<reference evidence="5 6" key="1">
    <citation type="submission" date="2017-01" db="EMBL/GenBank/DDBJ databases">
        <title>A new Hymenobacter.</title>
        <authorList>
            <person name="Liang Y."/>
            <person name="Feng F."/>
        </authorList>
    </citation>
    <scope>NUCLEOTIDE SEQUENCE [LARGE SCALE GENOMIC DNA]</scope>
    <source>
        <strain evidence="5">MIMBbqt21</strain>
    </source>
</reference>
<name>A0A243WGQ4_9BACT</name>
<feature type="domain" description="HTH araC/xylS-type" evidence="4">
    <location>
        <begin position="182"/>
        <end position="292"/>
    </location>
</feature>
<dbReference type="InterPro" id="IPR009057">
    <property type="entry name" value="Homeodomain-like_sf"/>
</dbReference>
<comment type="caution">
    <text evidence="5">The sequence shown here is derived from an EMBL/GenBank/DDBJ whole genome shotgun (WGS) entry which is preliminary data.</text>
</comment>
<evidence type="ECO:0000256" key="2">
    <source>
        <dbReference type="ARBA" id="ARBA00023125"/>
    </source>
</evidence>
<keyword evidence="6" id="KW-1185">Reference proteome</keyword>
<dbReference type="Proteomes" id="UP000194873">
    <property type="component" value="Unassembled WGS sequence"/>
</dbReference>
<protein>
    <submittedName>
        <fullName evidence="5">AraC family transcriptional regulator</fullName>
    </submittedName>
</protein>
<dbReference type="RefSeq" id="WP_086593719.1">
    <property type="nucleotide sequence ID" value="NZ_MTSE01000003.1"/>
</dbReference>
<dbReference type="PANTHER" id="PTHR43280:SF32">
    <property type="entry name" value="TRANSCRIPTIONAL REGULATORY PROTEIN"/>
    <property type="match status" value="1"/>
</dbReference>
<dbReference type="GO" id="GO:0043565">
    <property type="term" value="F:sequence-specific DNA binding"/>
    <property type="evidence" value="ECO:0007669"/>
    <property type="project" value="InterPro"/>
</dbReference>
<dbReference type="EMBL" id="MTSE01000003">
    <property type="protein sequence ID" value="OUJ74910.1"/>
    <property type="molecule type" value="Genomic_DNA"/>
</dbReference>
<dbReference type="PANTHER" id="PTHR43280">
    <property type="entry name" value="ARAC-FAMILY TRANSCRIPTIONAL REGULATOR"/>
    <property type="match status" value="1"/>
</dbReference>
<keyword evidence="3" id="KW-0804">Transcription</keyword>
<evidence type="ECO:0000256" key="3">
    <source>
        <dbReference type="ARBA" id="ARBA00023163"/>
    </source>
</evidence>
<accession>A0A243WGQ4</accession>
<dbReference type="Gene3D" id="1.10.10.60">
    <property type="entry name" value="Homeodomain-like"/>
    <property type="match status" value="1"/>
</dbReference>
<sequence>MSTSLSPPIDVKLNGFTVYEKNVTLQEMAQPRLAAQVFSRRDYYKVLLLESKCLIHYAHQSLELDGQYLFFTNPHIPYSLEMRTDQLHAYACLFTEEFVKAADRSESLQQSPLFRIGSTPLFKLPASQADYVRSIFQKMLTEQEGDYPFKGDLIRTYVQLLIHEALHLQPADTVFQPKNAATRITSLFLELLERQFPIEPPTQQLPLKTPQEFADRLAVHVNHLNKAVKEVTGKPTSAHIAGRILDEAKALLQHTDWSVASIGYCLGFEYPTYFQNFFKKHTGITPLSLRRKA</sequence>
<evidence type="ECO:0000256" key="1">
    <source>
        <dbReference type="ARBA" id="ARBA00023015"/>
    </source>
</evidence>
<dbReference type="PROSITE" id="PS01124">
    <property type="entry name" value="HTH_ARAC_FAMILY_2"/>
    <property type="match status" value="1"/>
</dbReference>